<comment type="subcellular location">
    <subcellularLocation>
        <location evidence="1">Cell outer membrane</location>
    </subcellularLocation>
</comment>
<keyword evidence="4" id="KW-0472">Membrane</keyword>
<evidence type="ECO:0000256" key="1">
    <source>
        <dbReference type="ARBA" id="ARBA00004442"/>
    </source>
</evidence>
<evidence type="ECO:0000313" key="9">
    <source>
        <dbReference type="Proteomes" id="UP000616346"/>
    </source>
</evidence>
<name>A0ABR8VBZ2_9BACT</name>
<organism evidence="8 9">
    <name type="scientific">Phocaeicola faecium</name>
    <dbReference type="NCBI Taxonomy" id="2762213"/>
    <lineage>
        <taxon>Bacteria</taxon>
        <taxon>Pseudomonadati</taxon>
        <taxon>Bacteroidota</taxon>
        <taxon>Bacteroidia</taxon>
        <taxon>Bacteroidales</taxon>
        <taxon>Bacteroidaceae</taxon>
        <taxon>Phocaeicola</taxon>
    </lineage>
</organism>
<evidence type="ECO:0000256" key="7">
    <source>
        <dbReference type="ARBA" id="ARBA00023288"/>
    </source>
</evidence>
<dbReference type="PROSITE" id="PS51257">
    <property type="entry name" value="PROKAR_LIPOPROTEIN"/>
    <property type="match status" value="1"/>
</dbReference>
<dbReference type="EMBL" id="JACSPQ010000006">
    <property type="protein sequence ID" value="MBD8002309.1"/>
    <property type="molecule type" value="Genomic_DNA"/>
</dbReference>
<keyword evidence="5" id="KW-0564">Palmitate</keyword>
<gene>
    <name evidence="8" type="ORF">H9626_08805</name>
</gene>
<keyword evidence="7" id="KW-0449">Lipoprotein</keyword>
<dbReference type="Pfam" id="PF08842">
    <property type="entry name" value="Mfa2"/>
    <property type="match status" value="1"/>
</dbReference>
<reference evidence="8 9" key="1">
    <citation type="submission" date="2020-08" db="EMBL/GenBank/DDBJ databases">
        <title>A Genomic Blueprint of the Chicken Gut Microbiome.</title>
        <authorList>
            <person name="Gilroy R."/>
            <person name="Ravi A."/>
            <person name="Getino M."/>
            <person name="Pursley I."/>
            <person name="Horton D.L."/>
            <person name="Alikhan N.-F."/>
            <person name="Baker D."/>
            <person name="Gharbi K."/>
            <person name="Hall N."/>
            <person name="Watson M."/>
            <person name="Adriaenssens E.M."/>
            <person name="Foster-Nyarko E."/>
            <person name="Jarju S."/>
            <person name="Secka A."/>
            <person name="Antonio M."/>
            <person name="Oren A."/>
            <person name="Chaudhuri R."/>
            <person name="La Ragione R.M."/>
            <person name="Hildebrand F."/>
            <person name="Pallen M.J."/>
        </authorList>
    </citation>
    <scope>NUCLEOTIDE SEQUENCE [LARGE SCALE GENOMIC DNA]</scope>
    <source>
        <strain evidence="8 9">Sa1YUN3</strain>
    </source>
</reference>
<comment type="similarity">
    <text evidence="2">Belongs to the bacteroidetes fimbrillin superfamily. FimB/Mfa2 family.</text>
</comment>
<evidence type="ECO:0000256" key="6">
    <source>
        <dbReference type="ARBA" id="ARBA00023237"/>
    </source>
</evidence>
<comment type="caution">
    <text evidence="8">The sequence shown here is derived from an EMBL/GenBank/DDBJ whole genome shotgun (WGS) entry which is preliminary data.</text>
</comment>
<evidence type="ECO:0000256" key="5">
    <source>
        <dbReference type="ARBA" id="ARBA00023139"/>
    </source>
</evidence>
<evidence type="ECO:0000256" key="3">
    <source>
        <dbReference type="ARBA" id="ARBA00022729"/>
    </source>
</evidence>
<dbReference type="InterPro" id="IPR014941">
    <property type="entry name" value="FimB/Mfa2/Mfa3"/>
</dbReference>
<keyword evidence="9" id="KW-1185">Reference proteome</keyword>
<evidence type="ECO:0000256" key="4">
    <source>
        <dbReference type="ARBA" id="ARBA00023136"/>
    </source>
</evidence>
<accession>A0ABR8VBZ2</accession>
<evidence type="ECO:0000313" key="8">
    <source>
        <dbReference type="EMBL" id="MBD8002309.1"/>
    </source>
</evidence>
<evidence type="ECO:0008006" key="10">
    <source>
        <dbReference type="Google" id="ProtNLM"/>
    </source>
</evidence>
<evidence type="ECO:0000256" key="2">
    <source>
        <dbReference type="ARBA" id="ARBA00007248"/>
    </source>
</evidence>
<protein>
    <recommendedName>
        <fullName evidence="10">DUF1735 domain-containing protein</fullName>
    </recommendedName>
</protein>
<sequence length="426" mass="48063">MKKIILILLLAVLASCGKYPISETEDDKESHPVTFSLSNEKDLLITYPLSLFIFNHETQETEQKEIAENDLPIQLFLQQADYTLTLCSGLAESVYEVSANSINLRQTGCATTPLFIGNTAIHPDKETEVNLTLNPAVASLYFTFLSLPETTESVILHVSPVSSSVSFNGDYENDNRMCTVECQKNGNTWTAGEIYVFPSESTRTRLSVEVKTGTDTKVYNYTYKKALQEGQPYRFTGSFQDGISLEGEFEITGWQPAIDVEFTLDETTEGGGNQLPGTDEEEDLETFYAVQLPESECIWGRFYVWKTDTVIADEEVIATLISPDQWYVYAEDASATLAGYQEDVFDNWRTFTSEEARTFRDQYGGDVNGFNEFVEPYGIYGLKKDGRYLCCNSDSTFSFSNDRIIKAGKTVKYYLRGVKRVRIIQK</sequence>
<keyword evidence="3" id="KW-0732">Signal</keyword>
<keyword evidence="6" id="KW-0998">Cell outer membrane</keyword>
<proteinExistence type="inferred from homology"/>
<dbReference type="Proteomes" id="UP000616346">
    <property type="component" value="Unassembled WGS sequence"/>
</dbReference>
<dbReference type="RefSeq" id="WP_191710236.1">
    <property type="nucleotide sequence ID" value="NZ_JACSPQ010000006.1"/>
</dbReference>